<evidence type="ECO:0000256" key="2">
    <source>
        <dbReference type="ARBA" id="ARBA00022448"/>
    </source>
</evidence>
<dbReference type="GO" id="GO:0005524">
    <property type="term" value="F:ATP binding"/>
    <property type="evidence" value="ECO:0007669"/>
    <property type="project" value="UniProtKB-KW"/>
</dbReference>
<comment type="caution">
    <text evidence="8">The sequence shown here is derived from an EMBL/GenBank/DDBJ whole genome shotgun (WGS) entry which is preliminary data.</text>
</comment>
<dbReference type="PROSITE" id="PS50893">
    <property type="entry name" value="ABC_TRANSPORTER_2"/>
    <property type="match status" value="1"/>
</dbReference>
<dbReference type="Pfam" id="PF00005">
    <property type="entry name" value="ABC_tran"/>
    <property type="match status" value="1"/>
</dbReference>
<dbReference type="RefSeq" id="WP_378040717.1">
    <property type="nucleotide sequence ID" value="NZ_JBHLWH010000014.1"/>
</dbReference>
<gene>
    <name evidence="8" type="ORF">ACFFIO_06210</name>
</gene>
<organism evidence="8 9">
    <name type="scientific">Citricoccus parietis</name>
    <dbReference type="NCBI Taxonomy" id="592307"/>
    <lineage>
        <taxon>Bacteria</taxon>
        <taxon>Bacillati</taxon>
        <taxon>Actinomycetota</taxon>
        <taxon>Actinomycetes</taxon>
        <taxon>Micrococcales</taxon>
        <taxon>Micrococcaceae</taxon>
        <taxon>Citricoccus</taxon>
    </lineage>
</organism>
<evidence type="ECO:0000256" key="5">
    <source>
        <dbReference type="ARBA" id="ARBA00023251"/>
    </source>
</evidence>
<dbReference type="CDD" id="cd03230">
    <property type="entry name" value="ABC_DR_subfamily_A"/>
    <property type="match status" value="1"/>
</dbReference>
<feature type="domain" description="ABC transporter" evidence="7">
    <location>
        <begin position="37"/>
        <end position="264"/>
    </location>
</feature>
<evidence type="ECO:0000259" key="7">
    <source>
        <dbReference type="PROSITE" id="PS50893"/>
    </source>
</evidence>
<dbReference type="SUPFAM" id="SSF52540">
    <property type="entry name" value="P-loop containing nucleoside triphosphate hydrolases"/>
    <property type="match status" value="1"/>
</dbReference>
<dbReference type="InterPro" id="IPR050763">
    <property type="entry name" value="ABC_transporter_ATP-binding"/>
</dbReference>
<keyword evidence="4 8" id="KW-0067">ATP-binding</keyword>
<evidence type="ECO:0000256" key="1">
    <source>
        <dbReference type="ARBA" id="ARBA00004202"/>
    </source>
</evidence>
<evidence type="ECO:0000256" key="6">
    <source>
        <dbReference type="SAM" id="MobiDB-lite"/>
    </source>
</evidence>
<feature type="region of interest" description="Disordered" evidence="6">
    <location>
        <begin position="1"/>
        <end position="35"/>
    </location>
</feature>
<dbReference type="InterPro" id="IPR027417">
    <property type="entry name" value="P-loop_NTPase"/>
</dbReference>
<protein>
    <submittedName>
        <fullName evidence="8">ABC transporter ATP-binding protein</fullName>
    </submittedName>
</protein>
<dbReference type="InterPro" id="IPR003593">
    <property type="entry name" value="AAA+_ATPase"/>
</dbReference>
<evidence type="ECO:0000256" key="4">
    <source>
        <dbReference type="ARBA" id="ARBA00022840"/>
    </source>
</evidence>
<name>A0ABV6F3I9_9MICC</name>
<dbReference type="PANTHER" id="PTHR42711">
    <property type="entry name" value="ABC TRANSPORTER ATP-BINDING PROTEIN"/>
    <property type="match status" value="1"/>
</dbReference>
<comment type="subcellular location">
    <subcellularLocation>
        <location evidence="1">Cell membrane</location>
        <topology evidence="1">Peripheral membrane protein</topology>
    </subcellularLocation>
</comment>
<keyword evidence="2" id="KW-0813">Transport</keyword>
<keyword evidence="5" id="KW-0046">Antibiotic resistance</keyword>
<keyword evidence="3" id="KW-0547">Nucleotide-binding</keyword>
<accession>A0ABV6F3I9</accession>
<dbReference type="PANTHER" id="PTHR42711:SF17">
    <property type="entry name" value="ABC TRANSPORTER ATP-BINDING PROTEIN"/>
    <property type="match status" value="1"/>
</dbReference>
<dbReference type="SMART" id="SM00382">
    <property type="entry name" value="AAA"/>
    <property type="match status" value="1"/>
</dbReference>
<dbReference type="PROSITE" id="PS00211">
    <property type="entry name" value="ABC_TRANSPORTER_1"/>
    <property type="match status" value="1"/>
</dbReference>
<feature type="compositionally biased region" description="Low complexity" evidence="6">
    <location>
        <begin position="1"/>
        <end position="15"/>
    </location>
</feature>
<proteinExistence type="predicted"/>
<evidence type="ECO:0000313" key="9">
    <source>
        <dbReference type="Proteomes" id="UP001589766"/>
    </source>
</evidence>
<evidence type="ECO:0000313" key="8">
    <source>
        <dbReference type="EMBL" id="MFC0248092.1"/>
    </source>
</evidence>
<dbReference type="Proteomes" id="UP001589766">
    <property type="component" value="Unassembled WGS sequence"/>
</dbReference>
<evidence type="ECO:0000256" key="3">
    <source>
        <dbReference type="ARBA" id="ARBA00022741"/>
    </source>
</evidence>
<dbReference type="EMBL" id="JBHLWH010000014">
    <property type="protein sequence ID" value="MFC0248092.1"/>
    <property type="molecule type" value="Genomic_DNA"/>
</dbReference>
<reference evidence="8 9" key="1">
    <citation type="submission" date="2024-09" db="EMBL/GenBank/DDBJ databases">
        <authorList>
            <person name="Sun Q."/>
            <person name="Mori K."/>
        </authorList>
    </citation>
    <scope>NUCLEOTIDE SEQUENCE [LARGE SCALE GENOMIC DNA]</scope>
    <source>
        <strain evidence="8 9">CCM 7609</strain>
    </source>
</reference>
<dbReference type="InterPro" id="IPR003439">
    <property type="entry name" value="ABC_transporter-like_ATP-bd"/>
</dbReference>
<sequence>MNTTAPGTVPGTVPPSGQRSPAAGADSAGPDTVGTALHATGVHRQFGSGAGAVRAVNGVDLQIQRGEIVALLGPNGAGKTTFLDLVLGFTAPTSGSLTVLGMPPKQAVLEGRVGAVLQTGGLLSDLTVKETMSMVAACQPRHIPVETALERAGAAQIASRKVRKCSGGEQQRLRFALALLTEPDLLLLDEPTAGMDVRARKEFWETMQGEAERGRTVVFATHFLQEASDFADRIVLMRAGRKVVDGPVDEVLDTGHRTVTCVWDGPGTPEEAAAKLGLPDAVAHQNGRVRFTAQDTDRLAGFLLSAGLAHDLTIAAASLDEVFLDLTADDATEGTLT</sequence>
<dbReference type="InterPro" id="IPR017871">
    <property type="entry name" value="ABC_transporter-like_CS"/>
</dbReference>
<dbReference type="Gene3D" id="3.40.50.300">
    <property type="entry name" value="P-loop containing nucleotide triphosphate hydrolases"/>
    <property type="match status" value="1"/>
</dbReference>
<keyword evidence="9" id="KW-1185">Reference proteome</keyword>